<evidence type="ECO:0000313" key="3">
    <source>
        <dbReference type="EMBL" id="KML49283.1"/>
    </source>
</evidence>
<dbReference type="InterPro" id="IPR027444">
    <property type="entry name" value="H-NS_C_dom"/>
</dbReference>
<dbReference type="PATRIC" id="fig|292.27.peg.6131"/>
<feature type="region of interest" description="Disordered" evidence="1">
    <location>
        <begin position="51"/>
        <end position="84"/>
    </location>
</feature>
<protein>
    <recommendedName>
        <fullName evidence="2">DNA-binding protein H-NS-like C-terminal domain-containing protein</fullName>
    </recommendedName>
</protein>
<comment type="caution">
    <text evidence="3">The sequence shown here is derived from an EMBL/GenBank/DDBJ whole genome shotgun (WGS) entry which is preliminary data.</text>
</comment>
<reference evidence="3 4" key="1">
    <citation type="submission" date="2015-05" db="EMBL/GenBank/DDBJ databases">
        <title>Draft genome of Burkholderia cepacia LK29.</title>
        <authorList>
            <person name="Chan X.Y."/>
        </authorList>
    </citation>
    <scope>NUCLEOTIDE SEQUENCE [LARGE SCALE GENOMIC DNA]</scope>
    <source>
        <strain evidence="3 4">LK29</strain>
    </source>
</reference>
<organism evidence="3 4">
    <name type="scientific">Burkholderia cepacia</name>
    <name type="common">Pseudomonas cepacia</name>
    <dbReference type="NCBI Taxonomy" id="292"/>
    <lineage>
        <taxon>Bacteria</taxon>
        <taxon>Pseudomonadati</taxon>
        <taxon>Pseudomonadota</taxon>
        <taxon>Betaproteobacteria</taxon>
        <taxon>Burkholderiales</taxon>
        <taxon>Burkholderiaceae</taxon>
        <taxon>Burkholderia</taxon>
        <taxon>Burkholderia cepacia complex</taxon>
    </lineage>
</organism>
<gene>
    <name evidence="3" type="ORF">VL15_27825</name>
</gene>
<sequence>MSTYQALLAQREALDAQIDAAKANARTTALVEIKRMVGEFDITSQEIYGVTRVQTRQRPPAKYRDPESGATWSGRGRPPAWIEGKDRARFQIAATATQA</sequence>
<evidence type="ECO:0000259" key="2">
    <source>
        <dbReference type="SMART" id="SM00528"/>
    </source>
</evidence>
<dbReference type="Gene3D" id="4.10.430.30">
    <property type="match status" value="1"/>
</dbReference>
<dbReference type="Proteomes" id="UP000036338">
    <property type="component" value="Unassembled WGS sequence"/>
</dbReference>
<dbReference type="SMART" id="SM00528">
    <property type="entry name" value="HNS"/>
    <property type="match status" value="1"/>
</dbReference>
<proteinExistence type="predicted"/>
<dbReference type="RefSeq" id="WP_048249902.1">
    <property type="nucleotide sequence ID" value="NZ_LDWR01000050.1"/>
</dbReference>
<dbReference type="EMBL" id="LDWR01000050">
    <property type="protein sequence ID" value="KML49283.1"/>
    <property type="molecule type" value="Genomic_DNA"/>
</dbReference>
<dbReference type="Pfam" id="PF00816">
    <property type="entry name" value="Histone_HNS"/>
    <property type="match status" value="1"/>
</dbReference>
<evidence type="ECO:0000313" key="4">
    <source>
        <dbReference type="Proteomes" id="UP000036338"/>
    </source>
</evidence>
<accession>A0A0J5WNK9</accession>
<dbReference type="AlphaFoldDB" id="A0A0J5WNK9"/>
<name>A0A0J5WNK9_BURCE</name>
<feature type="domain" description="DNA-binding protein H-NS-like C-terminal" evidence="2">
    <location>
        <begin position="53"/>
        <end position="92"/>
    </location>
</feature>
<evidence type="ECO:0000256" key="1">
    <source>
        <dbReference type="SAM" id="MobiDB-lite"/>
    </source>
</evidence>
<dbReference type="GO" id="GO:0003677">
    <property type="term" value="F:DNA binding"/>
    <property type="evidence" value="ECO:0007669"/>
    <property type="project" value="InterPro"/>
</dbReference>
<dbReference type="SUPFAM" id="SSF81273">
    <property type="entry name" value="H-NS histone-like proteins"/>
    <property type="match status" value="1"/>
</dbReference>